<reference evidence="9 10" key="1">
    <citation type="submission" date="2020-08" db="EMBL/GenBank/DDBJ databases">
        <title>Genomic Encyclopedia of Type Strains, Phase IV (KMG-IV): sequencing the most valuable type-strain genomes for metagenomic binning, comparative biology and taxonomic classification.</title>
        <authorList>
            <person name="Goeker M."/>
        </authorList>
    </citation>
    <scope>NUCLEOTIDE SEQUENCE [LARGE SCALE GENOMIC DNA]</scope>
    <source>
        <strain evidence="9 10">DSM 23240</strain>
    </source>
</reference>
<feature type="transmembrane region" description="Helical" evidence="7">
    <location>
        <begin position="114"/>
        <end position="133"/>
    </location>
</feature>
<feature type="transmembrane region" description="Helical" evidence="7">
    <location>
        <begin position="234"/>
        <end position="257"/>
    </location>
</feature>
<evidence type="ECO:0000256" key="2">
    <source>
        <dbReference type="ARBA" id="ARBA00022448"/>
    </source>
</evidence>
<keyword evidence="10" id="KW-1185">Reference proteome</keyword>
<dbReference type="InterPro" id="IPR002123">
    <property type="entry name" value="Plipid/glycerol_acylTrfase"/>
</dbReference>
<feature type="transmembrane region" description="Helical" evidence="7">
    <location>
        <begin position="300"/>
        <end position="322"/>
    </location>
</feature>
<dbReference type="InterPro" id="IPR036259">
    <property type="entry name" value="MFS_trans_sf"/>
</dbReference>
<dbReference type="Proteomes" id="UP000571084">
    <property type="component" value="Unassembled WGS sequence"/>
</dbReference>
<evidence type="ECO:0000256" key="5">
    <source>
        <dbReference type="ARBA" id="ARBA00022989"/>
    </source>
</evidence>
<organism evidence="9 10">
    <name type="scientific">Glaciimonas immobilis</name>
    <dbReference type="NCBI Taxonomy" id="728004"/>
    <lineage>
        <taxon>Bacteria</taxon>
        <taxon>Pseudomonadati</taxon>
        <taxon>Pseudomonadota</taxon>
        <taxon>Betaproteobacteria</taxon>
        <taxon>Burkholderiales</taxon>
        <taxon>Oxalobacteraceae</taxon>
        <taxon>Glaciimonas</taxon>
    </lineage>
</organism>
<keyword evidence="9" id="KW-0012">Acyltransferase</keyword>
<feature type="domain" description="Phospholipid/glycerol acyltransferase" evidence="8">
    <location>
        <begin position="460"/>
        <end position="576"/>
    </location>
</feature>
<feature type="transmembrane region" description="Helical" evidence="7">
    <location>
        <begin position="342"/>
        <end position="364"/>
    </location>
</feature>
<keyword evidence="5 7" id="KW-1133">Transmembrane helix</keyword>
<keyword evidence="2" id="KW-0813">Transport</keyword>
<protein>
    <submittedName>
        <fullName evidence="9">1-acyl-sn-glycerol-3-phosphate acyltransferase</fullName>
    </submittedName>
</protein>
<evidence type="ECO:0000256" key="3">
    <source>
        <dbReference type="ARBA" id="ARBA00022475"/>
    </source>
</evidence>
<feature type="transmembrane region" description="Helical" evidence="7">
    <location>
        <begin position="405"/>
        <end position="427"/>
    </location>
</feature>
<dbReference type="SUPFAM" id="SSF103473">
    <property type="entry name" value="MFS general substrate transporter"/>
    <property type="match status" value="1"/>
</dbReference>
<dbReference type="Pfam" id="PF07690">
    <property type="entry name" value="MFS_1"/>
    <property type="match status" value="1"/>
</dbReference>
<comment type="subcellular location">
    <subcellularLocation>
        <location evidence="1">Cell membrane</location>
        <topology evidence="1">Multi-pass membrane protein</topology>
    </subcellularLocation>
</comment>
<feature type="transmembrane region" description="Helical" evidence="7">
    <location>
        <begin position="21"/>
        <end position="45"/>
    </location>
</feature>
<feature type="transmembrane region" description="Helical" evidence="7">
    <location>
        <begin position="269"/>
        <end position="288"/>
    </location>
</feature>
<feature type="transmembrane region" description="Helical" evidence="7">
    <location>
        <begin position="376"/>
        <end position="399"/>
    </location>
</feature>
<dbReference type="CDD" id="cd07989">
    <property type="entry name" value="LPLAT_AGPAT-like"/>
    <property type="match status" value="1"/>
</dbReference>
<evidence type="ECO:0000259" key="8">
    <source>
        <dbReference type="SMART" id="SM00563"/>
    </source>
</evidence>
<feature type="transmembrane region" description="Helical" evidence="7">
    <location>
        <begin position="57"/>
        <end position="77"/>
    </location>
</feature>
<evidence type="ECO:0000256" key="7">
    <source>
        <dbReference type="SAM" id="Phobius"/>
    </source>
</evidence>
<dbReference type="Gene3D" id="1.20.1250.20">
    <property type="entry name" value="MFS general substrate transporter like domains"/>
    <property type="match status" value="1"/>
</dbReference>
<dbReference type="GO" id="GO:0016746">
    <property type="term" value="F:acyltransferase activity"/>
    <property type="evidence" value="ECO:0007669"/>
    <property type="project" value="UniProtKB-KW"/>
</dbReference>
<feature type="transmembrane region" description="Helical" evidence="7">
    <location>
        <begin position="180"/>
        <end position="199"/>
    </location>
</feature>
<dbReference type="RefSeq" id="WP_168055002.1">
    <property type="nucleotide sequence ID" value="NZ_JAAOZT010000006.1"/>
</dbReference>
<name>A0A840RSF9_9BURK</name>
<keyword evidence="9" id="KW-0808">Transferase</keyword>
<dbReference type="PANTHER" id="PTHR43266:SF2">
    <property type="entry name" value="MAJOR FACILITATOR SUPERFAMILY (MFS) PROFILE DOMAIN-CONTAINING PROTEIN"/>
    <property type="match status" value="1"/>
</dbReference>
<dbReference type="EMBL" id="JACHHQ010000002">
    <property type="protein sequence ID" value="MBB5199409.1"/>
    <property type="molecule type" value="Genomic_DNA"/>
</dbReference>
<feature type="transmembrane region" description="Helical" evidence="7">
    <location>
        <begin position="153"/>
        <end position="174"/>
    </location>
</feature>
<keyword evidence="4 7" id="KW-0812">Transmembrane</keyword>
<dbReference type="AlphaFoldDB" id="A0A840RSF9"/>
<dbReference type="GO" id="GO:0005886">
    <property type="term" value="C:plasma membrane"/>
    <property type="evidence" value="ECO:0007669"/>
    <property type="project" value="UniProtKB-SubCell"/>
</dbReference>
<dbReference type="SUPFAM" id="SSF69593">
    <property type="entry name" value="Glycerol-3-phosphate (1)-acyltransferase"/>
    <property type="match status" value="1"/>
</dbReference>
<keyword evidence="3" id="KW-1003">Cell membrane</keyword>
<dbReference type="CDD" id="cd06173">
    <property type="entry name" value="MFS_MefA_like"/>
    <property type="match status" value="1"/>
</dbReference>
<dbReference type="SMART" id="SM00563">
    <property type="entry name" value="PlsC"/>
    <property type="match status" value="1"/>
</dbReference>
<dbReference type="PANTHER" id="PTHR43266">
    <property type="entry name" value="MACROLIDE-EFFLUX PROTEIN"/>
    <property type="match status" value="1"/>
</dbReference>
<keyword evidence="6 7" id="KW-0472">Membrane</keyword>
<evidence type="ECO:0000256" key="4">
    <source>
        <dbReference type="ARBA" id="ARBA00022692"/>
    </source>
</evidence>
<feature type="transmembrane region" description="Helical" evidence="7">
    <location>
        <begin position="89"/>
        <end position="108"/>
    </location>
</feature>
<comment type="caution">
    <text evidence="9">The sequence shown here is derived from an EMBL/GenBank/DDBJ whole genome shotgun (WGS) entry which is preliminary data.</text>
</comment>
<sequence>MPPTSRPNQFSLLRQRRFAPFFWTQFFGAFNDNVFKTALLTILTYDALSWTSMDPGFLTNLIPGLFILPFVLFSATSGQLADKFEKSRIVRYVKVFEIAVMSLAAIGWMTHSLWLLISAIVGMGLHSTIFGPVKYAYLPQQLQKDELVGGNGVIEMGTFVGILLGEILGAVLVVHKSWGLELVAGGTLFIAIIGLLSSLRIPLTPAPEPALKINWNPITETARNLRFSRQNRPVFLAMMGNSWFWFYGAIMLAQFPLYAKNYLHGDHSVFVLLLTIFSLGVGSGSLLCERLSGNKVEIGLVPFGSIGLSVFGFDLFLASLGYTNTATVDFIGFFALHGSTRILFDCLMIGLFGGLYIVPLFAVIQTRCDAAHLSRTIAGMNILNALFMVVAALLAMILLKAGLTIPQIFMVTAILNAIVAIYIFSVVPEYLVRFMAWILIHTIHRIRTVDINRIPEEGAAVLVCNHVSYVDAIVIMAASPRPIRFVMDHQIFKIPVLAWLFRNSKAIPIAPFKEDAVLMEKAFADIAAALEDGDLVCIFPEGKLTRNGEMNLFRNGIGRIVERTPVPVIPMALRGLWGSIWTRGEGKSFGRSFKRGPLSLLELVVGKAVGPIDATPEYLQQQVQTLRGEWK</sequence>
<dbReference type="GO" id="GO:0022857">
    <property type="term" value="F:transmembrane transporter activity"/>
    <property type="evidence" value="ECO:0007669"/>
    <property type="project" value="InterPro"/>
</dbReference>
<evidence type="ECO:0000256" key="6">
    <source>
        <dbReference type="ARBA" id="ARBA00023136"/>
    </source>
</evidence>
<accession>A0A840RSF9</accession>
<dbReference type="InterPro" id="IPR011701">
    <property type="entry name" value="MFS"/>
</dbReference>
<evidence type="ECO:0000313" key="9">
    <source>
        <dbReference type="EMBL" id="MBB5199409.1"/>
    </source>
</evidence>
<evidence type="ECO:0000256" key="1">
    <source>
        <dbReference type="ARBA" id="ARBA00004651"/>
    </source>
</evidence>
<evidence type="ECO:0000313" key="10">
    <source>
        <dbReference type="Proteomes" id="UP000571084"/>
    </source>
</evidence>
<dbReference type="Pfam" id="PF01553">
    <property type="entry name" value="Acyltransferase"/>
    <property type="match status" value="1"/>
</dbReference>
<gene>
    <name evidence="9" type="ORF">HNR39_001236</name>
</gene>
<proteinExistence type="predicted"/>